<keyword evidence="1" id="KW-0812">Transmembrane</keyword>
<sequence>MDAAQLLIILLNFLVVVLIALAIYAFVLMVEVRQSLRRTDHLLAKIEAIADFLENKIIKTGSSAALYLGLIKEFLNFASNLRTSLKKETPKVKKGD</sequence>
<dbReference type="EMBL" id="MHCZ01000003">
    <property type="protein sequence ID" value="OGY30427.1"/>
    <property type="molecule type" value="Genomic_DNA"/>
</dbReference>
<protein>
    <submittedName>
        <fullName evidence="2">Uncharacterized protein</fullName>
    </submittedName>
</protein>
<proteinExistence type="predicted"/>
<feature type="transmembrane region" description="Helical" evidence="1">
    <location>
        <begin position="6"/>
        <end position="30"/>
    </location>
</feature>
<organism evidence="2 3">
    <name type="scientific">Candidatus Woykebacteria bacterium RIFCSPHIGHO2_12_FULL_45_10</name>
    <dbReference type="NCBI Taxonomy" id="1802603"/>
    <lineage>
        <taxon>Bacteria</taxon>
        <taxon>Candidatus Woykeibacteriota</taxon>
    </lineage>
</organism>
<name>A0A1G1WTC8_9BACT</name>
<gene>
    <name evidence="2" type="ORF">A3F35_01740</name>
</gene>
<dbReference type="STRING" id="1802603.A3F35_01740"/>
<comment type="caution">
    <text evidence="2">The sequence shown here is derived from an EMBL/GenBank/DDBJ whole genome shotgun (WGS) entry which is preliminary data.</text>
</comment>
<keyword evidence="1" id="KW-1133">Transmembrane helix</keyword>
<keyword evidence="1" id="KW-0472">Membrane</keyword>
<evidence type="ECO:0000313" key="3">
    <source>
        <dbReference type="Proteomes" id="UP000178068"/>
    </source>
</evidence>
<reference evidence="2 3" key="1">
    <citation type="journal article" date="2016" name="Nat. Commun.">
        <title>Thousands of microbial genomes shed light on interconnected biogeochemical processes in an aquifer system.</title>
        <authorList>
            <person name="Anantharaman K."/>
            <person name="Brown C.T."/>
            <person name="Hug L.A."/>
            <person name="Sharon I."/>
            <person name="Castelle C.J."/>
            <person name="Probst A.J."/>
            <person name="Thomas B.C."/>
            <person name="Singh A."/>
            <person name="Wilkins M.J."/>
            <person name="Karaoz U."/>
            <person name="Brodie E.L."/>
            <person name="Williams K.H."/>
            <person name="Hubbard S.S."/>
            <person name="Banfield J.F."/>
        </authorList>
    </citation>
    <scope>NUCLEOTIDE SEQUENCE [LARGE SCALE GENOMIC DNA]</scope>
</reference>
<accession>A0A1G1WTC8</accession>
<dbReference type="AlphaFoldDB" id="A0A1G1WTC8"/>
<dbReference type="Proteomes" id="UP000178068">
    <property type="component" value="Unassembled WGS sequence"/>
</dbReference>
<evidence type="ECO:0000256" key="1">
    <source>
        <dbReference type="SAM" id="Phobius"/>
    </source>
</evidence>
<evidence type="ECO:0000313" key="2">
    <source>
        <dbReference type="EMBL" id="OGY30427.1"/>
    </source>
</evidence>